<protein>
    <submittedName>
        <fullName evidence="1">Uncharacterized protein</fullName>
    </submittedName>
</protein>
<evidence type="ECO:0000313" key="1">
    <source>
        <dbReference type="EMBL" id="KAI3690305.1"/>
    </source>
</evidence>
<organism evidence="1 2">
    <name type="scientific">Cichorium intybus</name>
    <name type="common">Chicory</name>
    <dbReference type="NCBI Taxonomy" id="13427"/>
    <lineage>
        <taxon>Eukaryota</taxon>
        <taxon>Viridiplantae</taxon>
        <taxon>Streptophyta</taxon>
        <taxon>Embryophyta</taxon>
        <taxon>Tracheophyta</taxon>
        <taxon>Spermatophyta</taxon>
        <taxon>Magnoliopsida</taxon>
        <taxon>eudicotyledons</taxon>
        <taxon>Gunneridae</taxon>
        <taxon>Pentapetalae</taxon>
        <taxon>asterids</taxon>
        <taxon>campanulids</taxon>
        <taxon>Asterales</taxon>
        <taxon>Asteraceae</taxon>
        <taxon>Cichorioideae</taxon>
        <taxon>Cichorieae</taxon>
        <taxon>Cichoriinae</taxon>
        <taxon>Cichorium</taxon>
    </lineage>
</organism>
<dbReference type="EMBL" id="CM042017">
    <property type="protein sequence ID" value="KAI3690305.1"/>
    <property type="molecule type" value="Genomic_DNA"/>
</dbReference>
<reference evidence="1 2" key="2">
    <citation type="journal article" date="2022" name="Mol. Ecol. Resour.">
        <title>The genomes of chicory, endive, great burdock and yacon provide insights into Asteraceae paleo-polyploidization history and plant inulin production.</title>
        <authorList>
            <person name="Fan W."/>
            <person name="Wang S."/>
            <person name="Wang H."/>
            <person name="Wang A."/>
            <person name="Jiang F."/>
            <person name="Liu H."/>
            <person name="Zhao H."/>
            <person name="Xu D."/>
            <person name="Zhang Y."/>
        </authorList>
    </citation>
    <scope>NUCLEOTIDE SEQUENCE [LARGE SCALE GENOMIC DNA]</scope>
    <source>
        <strain evidence="2">cv. Punajuju</strain>
        <tissue evidence="1">Leaves</tissue>
    </source>
</reference>
<proteinExistence type="predicted"/>
<accession>A0ACB8YXV7</accession>
<name>A0ACB8YXV7_CICIN</name>
<comment type="caution">
    <text evidence="1">The sequence shown here is derived from an EMBL/GenBank/DDBJ whole genome shotgun (WGS) entry which is preliminary data.</text>
</comment>
<reference evidence="2" key="1">
    <citation type="journal article" date="2022" name="Mol. Ecol. Resour.">
        <title>The genomes of chicory, endive, great burdock and yacon provide insights into Asteraceae palaeo-polyploidization history and plant inulin production.</title>
        <authorList>
            <person name="Fan W."/>
            <person name="Wang S."/>
            <person name="Wang H."/>
            <person name="Wang A."/>
            <person name="Jiang F."/>
            <person name="Liu H."/>
            <person name="Zhao H."/>
            <person name="Xu D."/>
            <person name="Zhang Y."/>
        </authorList>
    </citation>
    <scope>NUCLEOTIDE SEQUENCE [LARGE SCALE GENOMIC DNA]</scope>
    <source>
        <strain evidence="2">cv. Punajuju</strain>
    </source>
</reference>
<gene>
    <name evidence="1" type="ORF">L2E82_48285</name>
</gene>
<keyword evidence="2" id="KW-1185">Reference proteome</keyword>
<dbReference type="Proteomes" id="UP001055811">
    <property type="component" value="Linkage Group LG09"/>
</dbReference>
<evidence type="ECO:0000313" key="2">
    <source>
        <dbReference type="Proteomes" id="UP001055811"/>
    </source>
</evidence>
<sequence length="920" mass="102547">MSKLHNLINFAKLVGHFLFKTWSSCRVCGERVGRLIAMTKTWLCSTPLCVLIIAIIGAASVTVHGGAPHRILLDTDVDTDDFFAILYLLKLNRSEFDLQAITVNTNSWTNAGHAANQIYDILYMMGRDDIAVGVGGEGGISENGTILPNVGGYLPIIDQGRGTAGPCRYRQAIPIGLSGGRVDIDTNFGLRRSFLPQGGRRYSPLRQPTTQQVLIKTVSEGPISVFITGVHTNFAIFLMSNPHLKKNIEHIYIMGGGVRSKNPTGCCPKNASSSCQPEQCGDRGNMFTAFRSNPYAEFNFFSDPFAAYQVIHSGIPITLVPLDATNTIPITAEFFETFQQNQDTYEAQYVFKSLKMARDTWFDNQFFTSYFMWDSFMSGVATSSMRNMREESQENEFAEMEYINITVITSNEPYGISDGSNTLFDGHRTSKFNLDMNGVHSGHVQTGIQDPYCFGADGKGICKDGYTEEVSGPESVRVRVATRAKPNRNKTSSLDREYFVSFLDVLNRPQQRGRFNFTSQFPYYKEVFYKPNFAGKKPGKIVVFDMDMSVGDFLALIYLLKVPVEDINLKAILVTGTGWANAATIDVIYDLLHMMGRDDIAVGLGVSLGLNQFYPNQPNTGDCKYSAAIPHGSGGRLDSDTLYGLARDLPRSPKRYTAENSVKFGAPRNTDFPELRQPLALDVWRSLVESIDHGSKITILTNGPLTNLANILLSDTNASSMIQEVFIVGGHINYKNSKEKGNVINVPSNEYAELNMFLDPLAAKTVFESSLNITLLPLRMQRKLHAFPEIIRRLDQKNTTPEAVFSRRLLKRLYGLQQKHHIYRHMDTFLGEIIGALIVAGDQKTLNSTFQVKHLKVIAEGRINEDGQVIVDTGKTKGFKVLEDFNNVSCYNIFADHLARRKQSSVIGSFDEQKKIWSSP</sequence>